<dbReference type="AlphaFoldDB" id="A0A1F5DQK1"/>
<keyword evidence="1" id="KW-0472">Membrane</keyword>
<protein>
    <submittedName>
        <fullName evidence="2">Uncharacterized protein</fullName>
    </submittedName>
</protein>
<dbReference type="Proteomes" id="UP000178764">
    <property type="component" value="Unassembled WGS sequence"/>
</dbReference>
<accession>A0A1F5DQK1</accession>
<proteinExistence type="predicted"/>
<reference evidence="2 3" key="1">
    <citation type="journal article" date="2016" name="Nat. Commun.">
        <title>Thousands of microbial genomes shed light on interconnected biogeochemical processes in an aquifer system.</title>
        <authorList>
            <person name="Anantharaman K."/>
            <person name="Brown C.T."/>
            <person name="Hug L.A."/>
            <person name="Sharon I."/>
            <person name="Castelle C.J."/>
            <person name="Probst A.J."/>
            <person name="Thomas B.C."/>
            <person name="Singh A."/>
            <person name="Wilkins M.J."/>
            <person name="Karaoz U."/>
            <person name="Brodie E.L."/>
            <person name="Williams K.H."/>
            <person name="Hubbard S.S."/>
            <person name="Banfield J.F."/>
        </authorList>
    </citation>
    <scope>NUCLEOTIDE SEQUENCE [LARGE SCALE GENOMIC DNA]</scope>
</reference>
<dbReference type="EMBL" id="MEZT01000001">
    <property type="protein sequence ID" value="OGD57448.1"/>
    <property type="molecule type" value="Genomic_DNA"/>
</dbReference>
<gene>
    <name evidence="2" type="ORF">A2V71_03460</name>
</gene>
<evidence type="ECO:0000256" key="1">
    <source>
        <dbReference type="SAM" id="Phobius"/>
    </source>
</evidence>
<organism evidence="2 3">
    <name type="scientific">Candidatus Berkelbacteria bacterium RBG_13_40_8</name>
    <dbReference type="NCBI Taxonomy" id="1797467"/>
    <lineage>
        <taxon>Bacteria</taxon>
        <taxon>Candidatus Berkelbacteria</taxon>
    </lineage>
</organism>
<feature type="transmembrane region" description="Helical" evidence="1">
    <location>
        <begin position="6"/>
        <end position="27"/>
    </location>
</feature>
<name>A0A1F5DQK1_9BACT</name>
<comment type="caution">
    <text evidence="2">The sequence shown here is derived from an EMBL/GenBank/DDBJ whole genome shotgun (WGS) entry which is preliminary data.</text>
</comment>
<evidence type="ECO:0000313" key="2">
    <source>
        <dbReference type="EMBL" id="OGD57448.1"/>
    </source>
</evidence>
<keyword evidence="1" id="KW-0812">Transmembrane</keyword>
<evidence type="ECO:0000313" key="3">
    <source>
        <dbReference type="Proteomes" id="UP000178764"/>
    </source>
</evidence>
<keyword evidence="1" id="KW-1133">Transmembrane helix</keyword>
<sequence>MKNCVTTITISLFIGVMIGICVSPSLWKGIGKDFAQSQKTKEQIIVVAMTAMQGKKVYLASENNLASAAANSLVMLGGNYATKEKADYIVSTATEKRIGFTDIDFRDHDGRLLHQVSVTKKGNAEHEAVMFAFSLVPLDLH</sequence>